<dbReference type="Pfam" id="PF00196">
    <property type="entry name" value="GerE"/>
    <property type="match status" value="1"/>
</dbReference>
<keyword evidence="2" id="KW-1133">Transmembrane helix</keyword>
<evidence type="ECO:0000313" key="5">
    <source>
        <dbReference type="Proteomes" id="UP000304895"/>
    </source>
</evidence>
<dbReference type="GO" id="GO:0006355">
    <property type="term" value="P:regulation of DNA-templated transcription"/>
    <property type="evidence" value="ECO:0007669"/>
    <property type="project" value="InterPro"/>
</dbReference>
<organism evidence="4 5">
    <name type="scientific">Klebsiella pneumoniae subsp. pneumoniae</name>
    <dbReference type="NCBI Taxonomy" id="72407"/>
    <lineage>
        <taxon>Bacteria</taxon>
        <taxon>Pseudomonadati</taxon>
        <taxon>Pseudomonadota</taxon>
        <taxon>Gammaproteobacteria</taxon>
        <taxon>Enterobacterales</taxon>
        <taxon>Enterobacteriaceae</taxon>
        <taxon>Klebsiella/Raoultella group</taxon>
        <taxon>Klebsiella</taxon>
        <taxon>Klebsiella pneumoniae complex</taxon>
    </lineage>
</organism>
<proteinExistence type="predicted"/>
<dbReference type="GO" id="GO:0003677">
    <property type="term" value="F:DNA binding"/>
    <property type="evidence" value="ECO:0007669"/>
    <property type="project" value="UniProtKB-KW"/>
</dbReference>
<name>A0A4S4V4R8_KLEPN</name>
<dbReference type="InterPro" id="IPR036388">
    <property type="entry name" value="WH-like_DNA-bd_sf"/>
</dbReference>
<evidence type="ECO:0000313" key="4">
    <source>
        <dbReference type="EMBL" id="THI29248.1"/>
    </source>
</evidence>
<keyword evidence="2" id="KW-0812">Transmembrane</keyword>
<feature type="transmembrane region" description="Helical" evidence="2">
    <location>
        <begin position="59"/>
        <end position="82"/>
    </location>
</feature>
<dbReference type="RefSeq" id="WP_064472304.1">
    <property type="nucleotide sequence ID" value="NZ_CP074087.1"/>
</dbReference>
<dbReference type="SUPFAM" id="SSF46894">
    <property type="entry name" value="C-terminal effector domain of the bipartite response regulators"/>
    <property type="match status" value="1"/>
</dbReference>
<dbReference type="InterPro" id="IPR000792">
    <property type="entry name" value="Tscrpt_reg_LuxR_C"/>
</dbReference>
<keyword evidence="2" id="KW-0472">Membrane</keyword>
<dbReference type="SMART" id="SM00421">
    <property type="entry name" value="HTH_LUXR"/>
    <property type="match status" value="1"/>
</dbReference>
<keyword evidence="1" id="KW-0238">DNA-binding</keyword>
<dbReference type="PRINTS" id="PR00038">
    <property type="entry name" value="HTHLUXR"/>
</dbReference>
<dbReference type="Proteomes" id="UP000304895">
    <property type="component" value="Unassembled WGS sequence"/>
</dbReference>
<evidence type="ECO:0000256" key="2">
    <source>
        <dbReference type="SAM" id="Phobius"/>
    </source>
</evidence>
<evidence type="ECO:0000259" key="3">
    <source>
        <dbReference type="SMART" id="SM00421"/>
    </source>
</evidence>
<dbReference type="EMBL" id="SSUJ01000010">
    <property type="protein sequence ID" value="THI29248.1"/>
    <property type="molecule type" value="Genomic_DNA"/>
</dbReference>
<reference evidence="4 5" key="1">
    <citation type="submission" date="2019-04" db="EMBL/GenBank/DDBJ databases">
        <authorList>
            <person name="Fouts D."/>
            <person name="Sutton G."/>
            <person name="Singh I."/>
            <person name="Nguyen K."/>
        </authorList>
    </citation>
    <scope>NUCLEOTIDE SEQUENCE [LARGE SCALE GENOMIC DNA]</scope>
    <source>
        <strain evidence="4 5">55</strain>
    </source>
</reference>
<dbReference type="Gene3D" id="1.10.10.10">
    <property type="entry name" value="Winged helix-like DNA-binding domain superfamily/Winged helix DNA-binding domain"/>
    <property type="match status" value="1"/>
</dbReference>
<evidence type="ECO:0000256" key="1">
    <source>
        <dbReference type="ARBA" id="ARBA00023125"/>
    </source>
</evidence>
<feature type="domain" description="HTH luxR-type" evidence="3">
    <location>
        <begin position="143"/>
        <end position="196"/>
    </location>
</feature>
<sequence>MRSKFLDKIASVNNKKELIIASNNPFILTGLESLIAPDFYAVRYIQLQDINKLSLNKKLFSVAIVLTGALTASQLAEIIILYRQVEKARIPTLLFSEIYNHYLSLFTRLAGGYVIYGKQDRASLPYELSCFMAADRYNDYPSSKRMSDIEAYVLAYTLKGNTVPDISRMLNTAIKTIYSHQRNIMKKLGVKKIKWILIH</sequence>
<accession>A0A4S4V4R8</accession>
<dbReference type="InterPro" id="IPR016032">
    <property type="entry name" value="Sig_transdc_resp-reg_C-effctor"/>
</dbReference>
<comment type="caution">
    <text evidence="4">The sequence shown here is derived from an EMBL/GenBank/DDBJ whole genome shotgun (WGS) entry which is preliminary data.</text>
</comment>
<dbReference type="AlphaFoldDB" id="A0A4S4V4R8"/>
<gene>
    <name evidence="4" type="ORF">E9161_13190</name>
</gene>
<protein>
    <submittedName>
        <fullName evidence="4">Helix-turn-helix transcriptional regulator</fullName>
    </submittedName>
</protein>